<reference evidence="10 11" key="1">
    <citation type="submission" date="2017-06" db="EMBL/GenBank/DDBJ databases">
        <title>Complete genome sequence of Paenibacillus donghaensis KCTC 13049T isolated from East Sea sediment, South Korea.</title>
        <authorList>
            <person name="Jung B.K."/>
            <person name="Hong S.-J."/>
            <person name="Shin J.-H."/>
        </authorList>
    </citation>
    <scope>NUCLEOTIDE SEQUENCE [LARGE SCALE GENOMIC DNA]</scope>
    <source>
        <strain evidence="10 11">KCTC 13049</strain>
    </source>
</reference>
<proteinExistence type="inferred from homology"/>
<dbReference type="InterPro" id="IPR006626">
    <property type="entry name" value="PbH1"/>
</dbReference>
<evidence type="ECO:0000256" key="1">
    <source>
        <dbReference type="ARBA" id="ARBA00008834"/>
    </source>
</evidence>
<dbReference type="PANTHER" id="PTHR31736:SF9">
    <property type="entry name" value="ENDO-XYLOGALACTURONAN HYDROLASE A-RELATED"/>
    <property type="match status" value="1"/>
</dbReference>
<dbReference type="Proteomes" id="UP000249890">
    <property type="component" value="Chromosome"/>
</dbReference>
<dbReference type="InterPro" id="IPR000743">
    <property type="entry name" value="Glyco_hydro_28"/>
</dbReference>
<comment type="function">
    <text evidence="8">Pectinolytic enzyme involved in the degradation of xylogalacturonan (xga), a galacturonan backbone heavily substituted with xylose, and which is one important component of the hairy regions of pectin. Activity requires a galacturonic acid backbone substituted with xylose.</text>
</comment>
<dbReference type="PANTHER" id="PTHR31736">
    <property type="match status" value="1"/>
</dbReference>
<dbReference type="GO" id="GO:0000272">
    <property type="term" value="P:polysaccharide catabolic process"/>
    <property type="evidence" value="ECO:0007669"/>
    <property type="project" value="UniProtKB-KW"/>
</dbReference>
<dbReference type="Pfam" id="PF00295">
    <property type="entry name" value="Glyco_hydro_28"/>
    <property type="match status" value="1"/>
</dbReference>
<dbReference type="Gene3D" id="2.160.20.10">
    <property type="entry name" value="Single-stranded right-handed beta-helix, Pectin lyase-like"/>
    <property type="match status" value="1"/>
</dbReference>
<dbReference type="AlphaFoldDB" id="A0A2Z2K9X4"/>
<dbReference type="SUPFAM" id="SSF51126">
    <property type="entry name" value="Pectin lyase-like"/>
    <property type="match status" value="1"/>
</dbReference>
<organism evidence="10 11">
    <name type="scientific">Paenibacillus donghaensis</name>
    <dbReference type="NCBI Taxonomy" id="414771"/>
    <lineage>
        <taxon>Bacteria</taxon>
        <taxon>Bacillati</taxon>
        <taxon>Bacillota</taxon>
        <taxon>Bacilli</taxon>
        <taxon>Bacillales</taxon>
        <taxon>Paenibacillaceae</taxon>
        <taxon>Paenibacillus</taxon>
    </lineage>
</organism>
<evidence type="ECO:0000313" key="10">
    <source>
        <dbReference type="EMBL" id="ASA23486.1"/>
    </source>
</evidence>
<keyword evidence="4" id="KW-0325">Glycoprotein</keyword>
<accession>A0A2Z2K9X4</accession>
<keyword evidence="5" id="KW-0119">Carbohydrate metabolism</keyword>
<dbReference type="GO" id="GO:0004650">
    <property type="term" value="F:polygalacturonase activity"/>
    <property type="evidence" value="ECO:0007669"/>
    <property type="project" value="InterPro"/>
</dbReference>
<dbReference type="InterPro" id="IPR011050">
    <property type="entry name" value="Pectin_lyase_fold/virulence"/>
</dbReference>
<dbReference type="SMART" id="SM00710">
    <property type="entry name" value="PbH1"/>
    <property type="match status" value="4"/>
</dbReference>
<evidence type="ECO:0008006" key="12">
    <source>
        <dbReference type="Google" id="ProtNLM"/>
    </source>
</evidence>
<keyword evidence="7" id="KW-0624">Polysaccharide degradation</keyword>
<dbReference type="RefSeq" id="WP_087917474.1">
    <property type="nucleotide sequence ID" value="NZ_CP021780.1"/>
</dbReference>
<evidence type="ECO:0000256" key="6">
    <source>
        <dbReference type="ARBA" id="ARBA00023295"/>
    </source>
</evidence>
<dbReference type="OrthoDB" id="9795222at2"/>
<keyword evidence="2" id="KW-0677">Repeat</keyword>
<dbReference type="KEGG" id="pdh:B9T62_23395"/>
<dbReference type="EMBL" id="CP021780">
    <property type="protein sequence ID" value="ASA23486.1"/>
    <property type="molecule type" value="Genomic_DNA"/>
</dbReference>
<gene>
    <name evidence="10" type="ORF">B9T62_23395</name>
</gene>
<protein>
    <recommendedName>
        <fullName evidence="12">Glycoside hydrolase</fullName>
    </recommendedName>
</protein>
<keyword evidence="11" id="KW-1185">Reference proteome</keyword>
<dbReference type="InterPro" id="IPR035953">
    <property type="entry name" value="Dextranase_N-ter"/>
</dbReference>
<evidence type="ECO:0000256" key="7">
    <source>
        <dbReference type="ARBA" id="ARBA00023326"/>
    </source>
</evidence>
<dbReference type="Gene3D" id="2.60.350.10">
    <property type="entry name" value="Dextranase, N-terminal"/>
    <property type="match status" value="1"/>
</dbReference>
<keyword evidence="6 9" id="KW-0326">Glycosidase</keyword>
<evidence type="ECO:0000256" key="5">
    <source>
        <dbReference type="ARBA" id="ARBA00023277"/>
    </source>
</evidence>
<dbReference type="InterPro" id="IPR012334">
    <property type="entry name" value="Pectin_lyas_fold"/>
</dbReference>
<evidence type="ECO:0000256" key="4">
    <source>
        <dbReference type="ARBA" id="ARBA00023180"/>
    </source>
</evidence>
<evidence type="ECO:0000256" key="2">
    <source>
        <dbReference type="ARBA" id="ARBA00022737"/>
    </source>
</evidence>
<comment type="similarity">
    <text evidence="1 9">Belongs to the glycosyl hydrolase 28 family.</text>
</comment>
<evidence type="ECO:0000256" key="3">
    <source>
        <dbReference type="ARBA" id="ARBA00022801"/>
    </source>
</evidence>
<sequence>MNVIHQLSVYDIPEFTPANKDFTVKVRSKDGPWKTLLCYNVMIDMHQVRNASMVYFDFVGEVEVEIISNAESVSSVAIRPLSYNISYTRQDNTIRFILNSPKNLSLEINGDRYHNLHIFAGEIMKNEPDLQEFGILHIQPGTHSAVDLLNKFTEVDPITGKEPSTLYFAPGLHQVLPQGLLIPSNKKVYLAGGAVVLSALECHEVENVRIWGRGVLHQARIGRDTPHGGIKINFSKNVQVSGITLVNPPYNSIHVGQSSNVMITDFKAFSCTGWSDGIDCLSSSNVEVDGVFMRNSDDCFTVYGSRFAYSGDSRNITLKNSTLWADVAHPTFIGCHGDHEHGGDILEDIHFENIDILEHHEPQQEYLGCMAINAGDENIVRNVRYENIRVEPFENGRLFDLRVFFNAKYNPAPGKRIENIHFKDIVYNGLEEYPSQIIGFNEERMVDGVTLENVVIRGKKVTDVEAGNIFIGEHVGQVIFK</sequence>
<keyword evidence="3 9" id="KW-0378">Hydrolase</keyword>
<evidence type="ECO:0000256" key="9">
    <source>
        <dbReference type="RuleBase" id="RU361169"/>
    </source>
</evidence>
<evidence type="ECO:0000256" key="8">
    <source>
        <dbReference type="ARBA" id="ARBA00037278"/>
    </source>
</evidence>
<evidence type="ECO:0000313" key="11">
    <source>
        <dbReference type="Proteomes" id="UP000249890"/>
    </source>
</evidence>
<name>A0A2Z2K9X4_9BACL</name>